<proteinExistence type="inferred from homology"/>
<accession>K7SNY0</accession>
<dbReference type="Proteomes" id="UP000000214">
    <property type="component" value="Chromosome"/>
</dbReference>
<gene>
    <name evidence="10" type="primary">ehuA</name>
    <name evidence="10" type="ordered locus">PACID_31350</name>
</gene>
<dbReference type="GO" id="GO:0005524">
    <property type="term" value="F:ATP binding"/>
    <property type="evidence" value="ECO:0007669"/>
    <property type="project" value="UniProtKB-KW"/>
</dbReference>
<dbReference type="Pfam" id="PF00005">
    <property type="entry name" value="ABC_tran"/>
    <property type="match status" value="1"/>
</dbReference>
<dbReference type="SUPFAM" id="SSF52540">
    <property type="entry name" value="P-loop containing nucleoside triphosphate hydrolases"/>
    <property type="match status" value="1"/>
</dbReference>
<evidence type="ECO:0000256" key="2">
    <source>
        <dbReference type="ARBA" id="ARBA00005417"/>
    </source>
</evidence>
<dbReference type="GO" id="GO:0016887">
    <property type="term" value="F:ATP hydrolysis activity"/>
    <property type="evidence" value="ECO:0007669"/>
    <property type="project" value="InterPro"/>
</dbReference>
<feature type="domain" description="ABC transporter" evidence="9">
    <location>
        <begin position="24"/>
        <end position="266"/>
    </location>
</feature>
<dbReference type="InterPro" id="IPR017871">
    <property type="entry name" value="ABC_transporter-like_CS"/>
</dbReference>
<dbReference type="InterPro" id="IPR030679">
    <property type="entry name" value="ABC_ATPase_HisP-typ"/>
</dbReference>
<dbReference type="PIRSF" id="PIRSF039085">
    <property type="entry name" value="ABC_ATPase_HisP"/>
    <property type="match status" value="1"/>
</dbReference>
<evidence type="ECO:0000256" key="3">
    <source>
        <dbReference type="ARBA" id="ARBA00022448"/>
    </source>
</evidence>
<sequence>MSSISEIAQTASGDARPRQTDRMIEFRAVHKAWGANTVLDGLDFKVSHGEKVTIIGPSGSGKTTILRILMTLETPDSGAVLVDGQTLWPVQGSRRGGGRAQDAIRREIGMVFQHFNLFPHLSVVDNIIEAPINVLGLPKDQARAEAADLLERVGLTDHADHKPHQLSGGQQQRAAIARALAMRPRLLLFDEPTSALDPEMVGGVLDVIREVADSHAITMLLVTHEMRFASEISDRVVMFDSGTVVEQGSPDQVFGNPTNERTRRFLSALS</sequence>
<keyword evidence="8" id="KW-0472">Membrane</keyword>
<dbReference type="InterPro" id="IPR027417">
    <property type="entry name" value="P-loop_NTPase"/>
</dbReference>
<dbReference type="PROSITE" id="PS00211">
    <property type="entry name" value="ABC_TRANSPORTER_1"/>
    <property type="match status" value="1"/>
</dbReference>
<keyword evidence="6 10" id="KW-0067">ATP-binding</keyword>
<dbReference type="PANTHER" id="PTHR43166:SF9">
    <property type="entry name" value="GLUTAMATE_ASPARTATE IMPORT ATP-BINDING PROTEIN GLTL"/>
    <property type="match status" value="1"/>
</dbReference>
<dbReference type="CDD" id="cd03262">
    <property type="entry name" value="ABC_HisP_GlnQ"/>
    <property type="match status" value="1"/>
</dbReference>
<dbReference type="STRING" id="1171373.PACID_31350"/>
<evidence type="ECO:0000259" key="9">
    <source>
        <dbReference type="PROSITE" id="PS50893"/>
    </source>
</evidence>
<dbReference type="InterPro" id="IPR003439">
    <property type="entry name" value="ABC_transporter-like_ATP-bd"/>
</dbReference>
<dbReference type="EMBL" id="CP003493">
    <property type="protein sequence ID" value="AFV90895.1"/>
    <property type="molecule type" value="Genomic_DNA"/>
</dbReference>
<dbReference type="GO" id="GO:0015424">
    <property type="term" value="F:ABC-type amino acid transporter activity"/>
    <property type="evidence" value="ECO:0007669"/>
    <property type="project" value="InterPro"/>
</dbReference>
<dbReference type="HOGENOM" id="CLU_000604_1_22_11"/>
<dbReference type="AlphaFoldDB" id="K7SNY0"/>
<keyword evidence="7" id="KW-0029">Amino-acid transport</keyword>
<dbReference type="KEGG" id="pbo:PACID_31350"/>
<dbReference type="PANTHER" id="PTHR43166">
    <property type="entry name" value="AMINO ACID IMPORT ATP-BINDING PROTEIN"/>
    <property type="match status" value="1"/>
</dbReference>
<comment type="subcellular location">
    <subcellularLocation>
        <location evidence="1">Cell membrane</location>
        <topology evidence="1">Peripheral membrane protein</topology>
    </subcellularLocation>
</comment>
<organism evidence="10 11">
    <name type="scientific">Acidipropionibacterium acidipropionici (strain ATCC 4875 / DSM 20272 / JCM 6432 / NBRC 12425 / NCIMB 8070 / 4)</name>
    <name type="common">Propionibacterium acidipropionici</name>
    <dbReference type="NCBI Taxonomy" id="1171373"/>
    <lineage>
        <taxon>Bacteria</taxon>
        <taxon>Bacillati</taxon>
        <taxon>Actinomycetota</taxon>
        <taxon>Actinomycetes</taxon>
        <taxon>Propionibacteriales</taxon>
        <taxon>Propionibacteriaceae</taxon>
        <taxon>Acidipropionibacterium</taxon>
    </lineage>
</organism>
<protein>
    <submittedName>
        <fullName evidence="10">Ectoine/hydroxyectoine ABC transporter, ATP-binding protein</fullName>
    </submittedName>
</protein>
<keyword evidence="5" id="KW-0547">Nucleotide-binding</keyword>
<dbReference type="InterPro" id="IPR003593">
    <property type="entry name" value="AAA+_ATPase"/>
</dbReference>
<evidence type="ECO:0000313" key="11">
    <source>
        <dbReference type="Proteomes" id="UP000000214"/>
    </source>
</evidence>
<evidence type="ECO:0000256" key="7">
    <source>
        <dbReference type="ARBA" id="ARBA00022970"/>
    </source>
</evidence>
<comment type="similarity">
    <text evidence="2">Belongs to the ABC transporter superfamily.</text>
</comment>
<evidence type="ECO:0000256" key="8">
    <source>
        <dbReference type="ARBA" id="ARBA00023136"/>
    </source>
</evidence>
<dbReference type="PATRIC" id="fig|1171373.8.peg.3081"/>
<keyword evidence="3" id="KW-0813">Transport</keyword>
<keyword evidence="4" id="KW-1003">Cell membrane</keyword>
<evidence type="ECO:0000256" key="1">
    <source>
        <dbReference type="ARBA" id="ARBA00004202"/>
    </source>
</evidence>
<dbReference type="SMART" id="SM00382">
    <property type="entry name" value="AAA"/>
    <property type="match status" value="1"/>
</dbReference>
<dbReference type="GO" id="GO:0005886">
    <property type="term" value="C:plasma membrane"/>
    <property type="evidence" value="ECO:0007669"/>
    <property type="project" value="UniProtKB-SubCell"/>
</dbReference>
<evidence type="ECO:0000256" key="4">
    <source>
        <dbReference type="ARBA" id="ARBA00022475"/>
    </source>
</evidence>
<evidence type="ECO:0000313" key="10">
    <source>
        <dbReference type="EMBL" id="AFV90895.1"/>
    </source>
</evidence>
<dbReference type="eggNOG" id="COG1126">
    <property type="taxonomic scope" value="Bacteria"/>
</dbReference>
<dbReference type="PROSITE" id="PS50893">
    <property type="entry name" value="ABC_TRANSPORTER_2"/>
    <property type="match status" value="1"/>
</dbReference>
<reference evidence="10 11" key="1">
    <citation type="journal article" date="2012" name="BMC Genomics">
        <title>The genome sequence of Propionibacterium acidipropionici provides insights into its biotechnological and industrial potential.</title>
        <authorList>
            <person name="Parizzi L.P."/>
            <person name="Grassi M.C."/>
            <person name="Llerena L.A."/>
            <person name="Carazzolle M.F."/>
            <person name="Queiroz V.L."/>
            <person name="Lunardi I."/>
            <person name="Zeidler A.F."/>
            <person name="Teixeira P.J."/>
            <person name="Mieczkowski P."/>
            <person name="Rincones J."/>
            <person name="Pereira G.A."/>
        </authorList>
    </citation>
    <scope>NUCLEOTIDE SEQUENCE [LARGE SCALE GENOMIC DNA]</scope>
    <source>
        <strain evidence="11">ATCC 4875 / DSM 20272 / JCM 6432 / NBRC 12425 / NCIMB 8070</strain>
    </source>
</reference>
<dbReference type="InterPro" id="IPR050086">
    <property type="entry name" value="MetN_ABC_transporter-like"/>
</dbReference>
<evidence type="ECO:0000256" key="5">
    <source>
        <dbReference type="ARBA" id="ARBA00022741"/>
    </source>
</evidence>
<name>K7SNY0_ACIA4</name>
<dbReference type="Gene3D" id="3.40.50.300">
    <property type="entry name" value="P-loop containing nucleotide triphosphate hydrolases"/>
    <property type="match status" value="1"/>
</dbReference>
<evidence type="ECO:0000256" key="6">
    <source>
        <dbReference type="ARBA" id="ARBA00022840"/>
    </source>
</evidence>